<evidence type="ECO:0000313" key="2">
    <source>
        <dbReference type="EMBL" id="CCV01023.1"/>
    </source>
</evidence>
<sequence>RTPCADDAVVVLCTFRSMSAPLADIPPPRPGSTTGAR</sequence>
<organism evidence="1">
    <name type="scientific">Hypomyces odoratus</name>
    <dbReference type="NCBI Taxonomy" id="76883"/>
    <lineage>
        <taxon>Eukaryota</taxon>
        <taxon>Fungi</taxon>
        <taxon>Dikarya</taxon>
        <taxon>Ascomycota</taxon>
        <taxon>Pezizomycotina</taxon>
        <taxon>Sordariomycetes</taxon>
        <taxon>Hypocreomycetidae</taxon>
        <taxon>Hypocreales</taxon>
        <taxon>Hypocreaceae</taxon>
        <taxon>Hypomyces</taxon>
    </lineage>
</organism>
<protein>
    <submittedName>
        <fullName evidence="1">Protein component of the 60S ribosomal subunit</fullName>
    </submittedName>
</protein>
<evidence type="ECO:0000313" key="1">
    <source>
        <dbReference type="EMBL" id="CCV01015.1"/>
    </source>
</evidence>
<gene>
    <name evidence="1" type="primary">fg1093</name>
</gene>
<feature type="non-terminal residue" evidence="1">
    <location>
        <position position="37"/>
    </location>
</feature>
<dbReference type="AlphaFoldDB" id="N1JTQ5"/>
<proteinExistence type="predicted"/>
<accession>N1JTQ5</accession>
<dbReference type="EMBL" id="HF911842">
    <property type="protein sequence ID" value="CCV01015.1"/>
    <property type="molecule type" value="Genomic_DNA"/>
</dbReference>
<name>N1JTQ5_9HYPO</name>
<reference evidence="1" key="1">
    <citation type="journal article" date="2013" name="Fungal Biol.">
        <title>Diversity, host associations, and phylogeography of temperate aurofusarin-producing Hypomyces/Cladobotryum including causal agents of cobweb disease of cultivated mushrooms.</title>
        <authorList>
            <person name="Tamm H."/>
            <person name="Poldmaa K."/>
        </authorList>
    </citation>
    <scope>NUCLEOTIDE SEQUENCE</scope>
    <source>
        <strain evidence="1">C.T.R. 72-23</strain>
        <strain evidence="2">PSU:DC306</strain>
    </source>
</reference>
<feature type="non-terminal residue" evidence="1">
    <location>
        <position position="1"/>
    </location>
</feature>
<dbReference type="EMBL" id="HF911850">
    <property type="protein sequence ID" value="CCV01023.1"/>
    <property type="molecule type" value="Genomic_DNA"/>
</dbReference>